<dbReference type="Proteomes" id="UP001182556">
    <property type="component" value="Unassembled WGS sequence"/>
</dbReference>
<feature type="transmembrane region" description="Helical" evidence="1">
    <location>
        <begin position="27"/>
        <end position="47"/>
    </location>
</feature>
<evidence type="ECO:0000256" key="1">
    <source>
        <dbReference type="SAM" id="Phobius"/>
    </source>
</evidence>
<proteinExistence type="predicted"/>
<organism evidence="2 3">
    <name type="scientific">Papiliotrema laurentii</name>
    <name type="common">Cryptococcus laurentii</name>
    <dbReference type="NCBI Taxonomy" id="5418"/>
    <lineage>
        <taxon>Eukaryota</taxon>
        <taxon>Fungi</taxon>
        <taxon>Dikarya</taxon>
        <taxon>Basidiomycota</taxon>
        <taxon>Agaricomycotina</taxon>
        <taxon>Tremellomycetes</taxon>
        <taxon>Tremellales</taxon>
        <taxon>Rhynchogastremaceae</taxon>
        <taxon>Papiliotrema</taxon>
    </lineage>
</organism>
<sequence length="327" mass="36306">MPVKIADESGDHGRLQRYKHTLRKAPYLVSLIFLLLATTFTLLNIYVPDLIDVLVKAPGPLEFETRYGLYKRCVRKTPHPQTFLRPSQPLPDPTFVSFSSAQEVRLLVEDPMKEGEWMCQDFPTRSECEEFGEKFCVLWSTAGYAAQLSLVPCLISLISLLFIFLHRGQRTARARARRQQWKLVSGTMLIHCLLQILSIALILHVFRTDERFSVKGSTLDKSFVFGVISAVVSGLVAVGLTYAGLEARKGKPWAAGVSARKARRHRRTRSGRVVAVPEGQPIPPEQRVTVGEVEVLVGREEAVDERTALLAGVNDGPAGGGAERATD</sequence>
<accession>A0AAD9FVE8</accession>
<dbReference type="AlphaFoldDB" id="A0AAD9FVE8"/>
<evidence type="ECO:0000313" key="2">
    <source>
        <dbReference type="EMBL" id="KAK1926986.1"/>
    </source>
</evidence>
<feature type="transmembrane region" description="Helical" evidence="1">
    <location>
        <begin position="223"/>
        <end position="245"/>
    </location>
</feature>
<evidence type="ECO:0000313" key="3">
    <source>
        <dbReference type="Proteomes" id="UP001182556"/>
    </source>
</evidence>
<dbReference type="EMBL" id="JAODAN010000001">
    <property type="protein sequence ID" value="KAK1926986.1"/>
    <property type="molecule type" value="Genomic_DNA"/>
</dbReference>
<keyword evidence="3" id="KW-1185">Reference proteome</keyword>
<gene>
    <name evidence="2" type="ORF">DB88DRAFT_536983</name>
</gene>
<name>A0AAD9FVE8_PAPLA</name>
<comment type="caution">
    <text evidence="2">The sequence shown here is derived from an EMBL/GenBank/DDBJ whole genome shotgun (WGS) entry which is preliminary data.</text>
</comment>
<feature type="transmembrane region" description="Helical" evidence="1">
    <location>
        <begin position="144"/>
        <end position="165"/>
    </location>
</feature>
<keyword evidence="1" id="KW-0812">Transmembrane</keyword>
<reference evidence="2" key="1">
    <citation type="submission" date="2023-02" db="EMBL/GenBank/DDBJ databases">
        <title>Identification and recombinant expression of a fungal hydrolase from Papiliotrema laurentii that hydrolyzes apple cutin and clears colloidal polyester polyurethane.</title>
        <authorList>
            <consortium name="DOE Joint Genome Institute"/>
            <person name="Roman V.A."/>
            <person name="Bojanowski C."/>
            <person name="Crable B.R."/>
            <person name="Wagner D.N."/>
            <person name="Hung C.S."/>
            <person name="Nadeau L.J."/>
            <person name="Schratz L."/>
            <person name="Haridas S."/>
            <person name="Pangilinan J."/>
            <person name="Lipzen A."/>
            <person name="Na H."/>
            <person name="Yan M."/>
            <person name="Ng V."/>
            <person name="Grigoriev I.V."/>
            <person name="Spatafora J.W."/>
            <person name="Barlow D."/>
            <person name="Biffinger J."/>
            <person name="Kelley-Loughnane N."/>
            <person name="Varaljay V.A."/>
            <person name="Crookes-Goodson W.J."/>
        </authorList>
    </citation>
    <scope>NUCLEOTIDE SEQUENCE</scope>
    <source>
        <strain evidence="2">5307AH</strain>
    </source>
</reference>
<feature type="transmembrane region" description="Helical" evidence="1">
    <location>
        <begin position="186"/>
        <end position="203"/>
    </location>
</feature>
<keyword evidence="1" id="KW-0472">Membrane</keyword>
<keyword evidence="1" id="KW-1133">Transmembrane helix</keyword>
<protein>
    <submittedName>
        <fullName evidence="2">Uncharacterized protein</fullName>
    </submittedName>
</protein>